<proteinExistence type="predicted"/>
<name>A0A1F4U6G2_UNCSA</name>
<dbReference type="AlphaFoldDB" id="A0A1F4U6G2"/>
<dbReference type="EMBL" id="MEUJ01000005">
    <property type="protein sequence ID" value="OGC39883.1"/>
    <property type="molecule type" value="Genomic_DNA"/>
</dbReference>
<sequence length="607" mass="66830">MLRGSTPPTGTPGLVRRFTMGVSNTIAEMLPASTRASQLEARILNGNIPPIRIVESARSLAALNQAEASQGVQQASSLRAAIASGYARLYETLTVQGERIALLQEIATLEKIQRNGANYYPKPIEVTGLLTRGAPISQDIMAVFTAGQGDATGRSMAMFEGMVRALPANGIVDLLFRKKWSLSANIIAALPLETLLQVSQLMNEGQRQNLLSSQVTPIAAKLAPTNPVFVAGNEICRCRPFGEMLSFCAKQSPSDGIIAMRTIASQNHDRILDIFPNLLPQAIGQFMQDPTIRTIVAAFGENSICSLINGMDREQVNAFMQNLDIDTFNSIFSKRKPTERLVEIATSPRKTSPVIISAALVAAQNFAPWLSTRIGHFIISQTDENLLIIISGLSVNWGAYILRIIARNNIKRATQLILSNVQAENLPNWGSVYLSALRQYQENELADIIQRQIDRMLTAKREAEKPSIVKQYDAVLSMGKYGFTPLMSAEQADAQYKLFLTVHPDRTGGAIDLAALRSMGIDPGTIGPLWTQAKAYFRAKGAYSALCSLKLGFERATSLEAADLLYAKLNTDLTQQETKQTLARIWTDARRFIELYKHYQWELIPIQ</sequence>
<accession>A0A1F4U6G2</accession>
<gene>
    <name evidence="1" type="ORF">A2438_05145</name>
</gene>
<dbReference type="Proteomes" id="UP000179242">
    <property type="component" value="Unassembled WGS sequence"/>
</dbReference>
<organism evidence="1 2">
    <name type="scientific">candidate division WOR-1 bacterium RIFOXYC2_FULL_46_14</name>
    <dbReference type="NCBI Taxonomy" id="1802587"/>
    <lineage>
        <taxon>Bacteria</taxon>
        <taxon>Bacillati</taxon>
        <taxon>Saganbacteria</taxon>
    </lineage>
</organism>
<comment type="caution">
    <text evidence="1">The sequence shown here is derived from an EMBL/GenBank/DDBJ whole genome shotgun (WGS) entry which is preliminary data.</text>
</comment>
<protein>
    <submittedName>
        <fullName evidence="1">Uncharacterized protein</fullName>
    </submittedName>
</protein>
<reference evidence="1 2" key="1">
    <citation type="journal article" date="2016" name="Nat. Commun.">
        <title>Thousands of microbial genomes shed light on interconnected biogeochemical processes in an aquifer system.</title>
        <authorList>
            <person name="Anantharaman K."/>
            <person name="Brown C.T."/>
            <person name="Hug L.A."/>
            <person name="Sharon I."/>
            <person name="Castelle C.J."/>
            <person name="Probst A.J."/>
            <person name="Thomas B.C."/>
            <person name="Singh A."/>
            <person name="Wilkins M.J."/>
            <person name="Karaoz U."/>
            <person name="Brodie E.L."/>
            <person name="Williams K.H."/>
            <person name="Hubbard S.S."/>
            <person name="Banfield J.F."/>
        </authorList>
    </citation>
    <scope>NUCLEOTIDE SEQUENCE [LARGE SCALE GENOMIC DNA]</scope>
</reference>
<evidence type="ECO:0000313" key="2">
    <source>
        <dbReference type="Proteomes" id="UP000179242"/>
    </source>
</evidence>
<evidence type="ECO:0000313" key="1">
    <source>
        <dbReference type="EMBL" id="OGC39883.1"/>
    </source>
</evidence>